<dbReference type="EC" id="2.7.7.7" evidence="1"/>
<proteinExistence type="predicted"/>
<evidence type="ECO:0000259" key="8">
    <source>
        <dbReference type="Pfam" id="PF09115"/>
    </source>
</evidence>
<dbReference type="PANTHER" id="PTHR11669:SF8">
    <property type="entry name" value="DNA POLYMERASE III SUBUNIT DELTA"/>
    <property type="match status" value="1"/>
</dbReference>
<feature type="domain" description="DNA polymerase III delta subunit C-terminal" evidence="8">
    <location>
        <begin position="219"/>
        <end position="339"/>
    </location>
</feature>
<keyword evidence="10" id="KW-1185">Reference proteome</keyword>
<dbReference type="PANTHER" id="PTHR11669">
    <property type="entry name" value="REPLICATION FACTOR C / DNA POLYMERASE III GAMMA-TAU SUBUNIT"/>
    <property type="match status" value="1"/>
</dbReference>
<evidence type="ECO:0000313" key="10">
    <source>
        <dbReference type="Proteomes" id="UP000662703"/>
    </source>
</evidence>
<protein>
    <recommendedName>
        <fullName evidence="2">DNA polymerase III subunit delta'</fullName>
        <ecNumber evidence="1">2.7.7.7</ecNumber>
    </recommendedName>
</protein>
<comment type="caution">
    <text evidence="9">The sequence shown here is derived from an EMBL/GenBank/DDBJ whole genome shotgun (WGS) entry which is preliminary data.</text>
</comment>
<dbReference type="NCBIfam" id="TIGR00678">
    <property type="entry name" value="holB"/>
    <property type="match status" value="1"/>
</dbReference>
<organism evidence="9 10">
    <name type="scientific">Alloalcanivorax profundimaris</name>
    <dbReference type="NCBI Taxonomy" id="2735259"/>
    <lineage>
        <taxon>Bacteria</taxon>
        <taxon>Pseudomonadati</taxon>
        <taxon>Pseudomonadota</taxon>
        <taxon>Gammaproteobacteria</taxon>
        <taxon>Oceanospirillales</taxon>
        <taxon>Alcanivoracaceae</taxon>
        <taxon>Alloalcanivorax</taxon>
    </lineage>
</organism>
<evidence type="ECO:0000313" key="9">
    <source>
        <dbReference type="EMBL" id="MBF5057948.1"/>
    </source>
</evidence>
<dbReference type="RefSeq" id="WP_323745858.1">
    <property type="nucleotide sequence ID" value="NZ_ARXX01000067.1"/>
</dbReference>
<reference evidence="9 10" key="1">
    <citation type="submission" date="2012-09" db="EMBL/GenBank/DDBJ databases">
        <title>Genome Sequence of alkane-degrading Bacterium Alcanivorax sp. 521-1.</title>
        <authorList>
            <person name="Lai Q."/>
            <person name="Shao Z."/>
        </authorList>
    </citation>
    <scope>NUCLEOTIDE SEQUENCE [LARGE SCALE GENOMIC DNA]</scope>
    <source>
        <strain evidence="9 10">521-1</strain>
    </source>
</reference>
<evidence type="ECO:0000256" key="6">
    <source>
        <dbReference type="ARBA" id="ARBA00022932"/>
    </source>
</evidence>
<dbReference type="Pfam" id="PF09115">
    <property type="entry name" value="DNApol3-delta_C"/>
    <property type="match status" value="1"/>
</dbReference>
<evidence type="ECO:0000256" key="4">
    <source>
        <dbReference type="ARBA" id="ARBA00022695"/>
    </source>
</evidence>
<dbReference type="Gene3D" id="3.40.50.300">
    <property type="entry name" value="P-loop containing nucleotide triphosphate hydrolases"/>
    <property type="match status" value="1"/>
</dbReference>
<keyword evidence="6" id="KW-0239">DNA-directed DNA polymerase</keyword>
<dbReference type="Proteomes" id="UP000662703">
    <property type="component" value="Unassembled WGS sequence"/>
</dbReference>
<dbReference type="SUPFAM" id="SSF52540">
    <property type="entry name" value="P-loop containing nucleoside triphosphate hydrolases"/>
    <property type="match status" value="1"/>
</dbReference>
<dbReference type="InterPro" id="IPR027417">
    <property type="entry name" value="P-loop_NTPase"/>
</dbReference>
<dbReference type="Pfam" id="PF13177">
    <property type="entry name" value="DNA_pol3_delta2"/>
    <property type="match status" value="1"/>
</dbReference>
<dbReference type="InterPro" id="IPR004622">
    <property type="entry name" value="DNA_pol_HolB"/>
</dbReference>
<evidence type="ECO:0000256" key="5">
    <source>
        <dbReference type="ARBA" id="ARBA00022705"/>
    </source>
</evidence>
<sequence>MAVSQSQSRAPIQVPCPWHRDEMQRLLDQHGQGRLPHALLFAGAAGIGKFRLAQALAQALLCEQPRGGLACGECGGCHLSAAGTHPDAQTLAPEPGANGIKIDQVRRLVEFAGRTAQYGGARVALIAPAEALNRSAQNALLKTLEEPGRGLVLLLVSDQPSLLLPTIRSRCQQRHLSLPGRDAALEWLAPQVGERDAPALLAAAQGAPLRALGLQEADWFAAREQLAGQLLAVARGHASPAPQAGQALAAHDPRVMAGVLYGWLARASVLAALGEQGGEGDPATVTDPKVEPLLRQLAAQVPPARLLRAAHRVMEGRRQLLGGANPNKELLMEQWLLVLVGVDASASGF</sequence>
<dbReference type="Gene3D" id="1.20.272.10">
    <property type="match status" value="1"/>
</dbReference>
<gene>
    <name evidence="9" type="ORF">Y5W_03242</name>
</gene>
<keyword evidence="3" id="KW-0808">Transferase</keyword>
<accession>A0ABS0AUY3</accession>
<comment type="catalytic activity">
    <reaction evidence="7">
        <text>DNA(n) + a 2'-deoxyribonucleoside 5'-triphosphate = DNA(n+1) + diphosphate</text>
        <dbReference type="Rhea" id="RHEA:22508"/>
        <dbReference type="Rhea" id="RHEA-COMP:17339"/>
        <dbReference type="Rhea" id="RHEA-COMP:17340"/>
        <dbReference type="ChEBI" id="CHEBI:33019"/>
        <dbReference type="ChEBI" id="CHEBI:61560"/>
        <dbReference type="ChEBI" id="CHEBI:173112"/>
        <dbReference type="EC" id="2.7.7.7"/>
    </reaction>
</comment>
<dbReference type="EMBL" id="ARXX01000067">
    <property type="protein sequence ID" value="MBF5057948.1"/>
    <property type="molecule type" value="Genomic_DNA"/>
</dbReference>
<evidence type="ECO:0000256" key="2">
    <source>
        <dbReference type="ARBA" id="ARBA00014363"/>
    </source>
</evidence>
<evidence type="ECO:0000256" key="1">
    <source>
        <dbReference type="ARBA" id="ARBA00012417"/>
    </source>
</evidence>
<keyword evidence="4" id="KW-0548">Nucleotidyltransferase</keyword>
<dbReference type="InterPro" id="IPR015199">
    <property type="entry name" value="DNA_pol_III_delta_C"/>
</dbReference>
<evidence type="ECO:0000256" key="7">
    <source>
        <dbReference type="ARBA" id="ARBA00049244"/>
    </source>
</evidence>
<dbReference type="InterPro" id="IPR050238">
    <property type="entry name" value="DNA_Rep/Repair_Clamp_Loader"/>
</dbReference>
<evidence type="ECO:0000256" key="3">
    <source>
        <dbReference type="ARBA" id="ARBA00022679"/>
    </source>
</evidence>
<keyword evidence="5" id="KW-0235">DNA replication</keyword>
<dbReference type="NCBIfam" id="NF004310">
    <property type="entry name" value="PRK05707.1"/>
    <property type="match status" value="1"/>
</dbReference>
<name>A0ABS0AUY3_9GAMM</name>